<evidence type="ECO:0000313" key="2">
    <source>
        <dbReference type="EMBL" id="MDQ0150304.1"/>
    </source>
</evidence>
<feature type="transmembrane region" description="Helical" evidence="1">
    <location>
        <begin position="7"/>
        <end position="25"/>
    </location>
</feature>
<keyword evidence="1" id="KW-0472">Membrane</keyword>
<feature type="transmembrane region" description="Helical" evidence="1">
    <location>
        <begin position="37"/>
        <end position="62"/>
    </location>
</feature>
<dbReference type="Proteomes" id="UP001228504">
    <property type="component" value="Unassembled WGS sequence"/>
</dbReference>
<evidence type="ECO:0000256" key="1">
    <source>
        <dbReference type="SAM" id="Phobius"/>
    </source>
</evidence>
<dbReference type="RefSeq" id="WP_307486910.1">
    <property type="nucleotide sequence ID" value="NZ_JAUSUF010000008.1"/>
</dbReference>
<comment type="caution">
    <text evidence="2">The sequence shown here is derived from an EMBL/GenBank/DDBJ whole genome shotgun (WGS) entry which is preliminary data.</text>
</comment>
<evidence type="ECO:0000313" key="3">
    <source>
        <dbReference type="Proteomes" id="UP001228504"/>
    </source>
</evidence>
<organism evidence="2 3">
    <name type="scientific">Eubacterium multiforme</name>
    <dbReference type="NCBI Taxonomy" id="83339"/>
    <lineage>
        <taxon>Bacteria</taxon>
        <taxon>Bacillati</taxon>
        <taxon>Bacillota</taxon>
        <taxon>Clostridia</taxon>
        <taxon>Eubacteriales</taxon>
        <taxon>Eubacteriaceae</taxon>
        <taxon>Eubacterium</taxon>
    </lineage>
</organism>
<keyword evidence="1" id="KW-1133">Transmembrane helix</keyword>
<sequence length="185" mass="21752">MKKKIFIINIFLLVVWLICLKFIDYEIRLNNLMFTNISINLIASIFTVLLFSLLVQIIMYLYKFVHKRNKKLYLEIIAGLGIFLVVASMVMYLMIGFIFFAFEGPEYTVEKDGKKMVAYVNSFTHVYVEYYDYINPFVHGNKIKIGEDYGAGGYDPFKSKEKVMSKRITYYNDNEEIIKEASIEK</sequence>
<proteinExistence type="predicted"/>
<reference evidence="2 3" key="1">
    <citation type="submission" date="2023-07" db="EMBL/GenBank/DDBJ databases">
        <title>Genomic Encyclopedia of Type Strains, Phase IV (KMG-IV): sequencing the most valuable type-strain genomes for metagenomic binning, comparative biology and taxonomic classification.</title>
        <authorList>
            <person name="Goeker M."/>
        </authorList>
    </citation>
    <scope>NUCLEOTIDE SEQUENCE [LARGE SCALE GENOMIC DNA]</scope>
    <source>
        <strain evidence="2 3">DSM 20694</strain>
    </source>
</reference>
<accession>A0ABT9UVF5</accession>
<keyword evidence="3" id="KW-1185">Reference proteome</keyword>
<gene>
    <name evidence="2" type="ORF">J2S18_002247</name>
</gene>
<dbReference type="EMBL" id="JAUSUF010000008">
    <property type="protein sequence ID" value="MDQ0150304.1"/>
    <property type="molecule type" value="Genomic_DNA"/>
</dbReference>
<keyword evidence="1" id="KW-0812">Transmembrane</keyword>
<feature type="transmembrane region" description="Helical" evidence="1">
    <location>
        <begin position="74"/>
        <end position="102"/>
    </location>
</feature>
<protein>
    <submittedName>
        <fullName evidence="2">Glucan phosphoethanolaminetransferase (Alkaline phosphatase superfamily)</fullName>
    </submittedName>
</protein>
<name>A0ABT9UVF5_9FIRM</name>